<sequence length="63" mass="6744">MTAGSAHYAAEPPKGSTSLDDLARQKNVQVVTSADDLAQDGVFDSDEELDAFLEHVTEARHAD</sequence>
<dbReference type="Proteomes" id="UP000468735">
    <property type="component" value="Unassembled WGS sequence"/>
</dbReference>
<keyword evidence="3" id="KW-1185">Reference proteome</keyword>
<dbReference type="AlphaFoldDB" id="A0A6H9Z4P3"/>
<dbReference type="EMBL" id="WBMT01000007">
    <property type="protein sequence ID" value="KAB2348462.1"/>
    <property type="molecule type" value="Genomic_DNA"/>
</dbReference>
<dbReference type="RefSeq" id="WP_151561190.1">
    <property type="nucleotide sequence ID" value="NZ_WBMT01000007.1"/>
</dbReference>
<reference evidence="2 3" key="1">
    <citation type="submission" date="2019-09" db="EMBL/GenBank/DDBJ databases">
        <title>Actinomadura physcomitrii sp. nov., a novel actinomycete isolated from moss [Physcomitrium sphaericum (Ludw) Fuernr].</title>
        <authorList>
            <person name="Zhuang X."/>
            <person name="Liu C."/>
        </authorList>
    </citation>
    <scope>NUCLEOTIDE SEQUENCE [LARGE SCALE GENOMIC DNA]</scope>
    <source>
        <strain evidence="2 3">HMC1</strain>
    </source>
</reference>
<proteinExistence type="predicted"/>
<feature type="region of interest" description="Disordered" evidence="1">
    <location>
        <begin position="1"/>
        <end position="20"/>
    </location>
</feature>
<gene>
    <name evidence="2" type="ORF">F8566_16900</name>
</gene>
<name>A0A6H9Z4P3_9ACTN</name>
<evidence type="ECO:0000313" key="3">
    <source>
        <dbReference type="Proteomes" id="UP000468735"/>
    </source>
</evidence>
<protein>
    <submittedName>
        <fullName evidence="2">Uncharacterized protein</fullName>
    </submittedName>
</protein>
<comment type="caution">
    <text evidence="2">The sequence shown here is derived from an EMBL/GenBank/DDBJ whole genome shotgun (WGS) entry which is preliminary data.</text>
</comment>
<organism evidence="2 3">
    <name type="scientific">Actinomadura rudentiformis</name>
    <dbReference type="NCBI Taxonomy" id="359158"/>
    <lineage>
        <taxon>Bacteria</taxon>
        <taxon>Bacillati</taxon>
        <taxon>Actinomycetota</taxon>
        <taxon>Actinomycetes</taxon>
        <taxon>Streptosporangiales</taxon>
        <taxon>Thermomonosporaceae</taxon>
        <taxon>Actinomadura</taxon>
    </lineage>
</organism>
<evidence type="ECO:0000313" key="2">
    <source>
        <dbReference type="EMBL" id="KAB2348462.1"/>
    </source>
</evidence>
<accession>A0A6H9Z4P3</accession>
<evidence type="ECO:0000256" key="1">
    <source>
        <dbReference type="SAM" id="MobiDB-lite"/>
    </source>
</evidence>
<dbReference type="OrthoDB" id="3482233at2"/>